<accession>A0ABX7EXR0</accession>
<dbReference type="SUPFAM" id="SSF54593">
    <property type="entry name" value="Glyoxalase/Bleomycin resistance protein/Dihydroxybiphenyl dioxygenase"/>
    <property type="match status" value="1"/>
</dbReference>
<evidence type="ECO:0000313" key="3">
    <source>
        <dbReference type="Proteomes" id="UP000596351"/>
    </source>
</evidence>
<dbReference type="RefSeq" id="WP_203016020.1">
    <property type="nucleotide sequence ID" value="NZ_CP032405.1"/>
</dbReference>
<dbReference type="InterPro" id="IPR029068">
    <property type="entry name" value="Glyas_Bleomycin-R_OHBP_Dase"/>
</dbReference>
<keyword evidence="3" id="KW-1185">Reference proteome</keyword>
<name>A0ABX7EXR0_9HYPH</name>
<gene>
    <name evidence="2" type="ORF">D4A92_17130</name>
</gene>
<proteinExistence type="predicted"/>
<protein>
    <submittedName>
        <fullName evidence="2">VOC family protein</fullName>
    </submittedName>
</protein>
<dbReference type="InterPro" id="IPR025870">
    <property type="entry name" value="Glyoxalase-like_dom"/>
</dbReference>
<dbReference type="EMBL" id="CP032405">
    <property type="protein sequence ID" value="QRF53038.1"/>
    <property type="molecule type" value="Genomic_DNA"/>
</dbReference>
<organism evidence="2 3">
    <name type="scientific">Rhizobium rosettiformans</name>
    <dbReference type="NCBI Taxonomy" id="1368430"/>
    <lineage>
        <taxon>Bacteria</taxon>
        <taxon>Pseudomonadati</taxon>
        <taxon>Pseudomonadota</taxon>
        <taxon>Alphaproteobacteria</taxon>
        <taxon>Hyphomicrobiales</taxon>
        <taxon>Rhizobiaceae</taxon>
        <taxon>Rhizobium/Agrobacterium group</taxon>
        <taxon>Rhizobium</taxon>
    </lineage>
</organism>
<feature type="domain" description="Glyoxalase-like" evidence="1">
    <location>
        <begin position="11"/>
        <end position="201"/>
    </location>
</feature>
<reference evidence="2 3" key="1">
    <citation type="submission" date="2018-09" db="EMBL/GenBank/DDBJ databases">
        <title>Rhizobium sp. MAE2-X.</title>
        <authorList>
            <person name="Lee Y."/>
            <person name="Jeon C.O."/>
        </authorList>
    </citation>
    <scope>NUCLEOTIDE SEQUENCE [LARGE SCALE GENOMIC DNA]</scope>
    <source>
        <strain evidence="2 3">MAE2-X</strain>
    </source>
</reference>
<dbReference type="Proteomes" id="UP000596351">
    <property type="component" value="Chromosome"/>
</dbReference>
<dbReference type="Gene3D" id="3.10.180.10">
    <property type="entry name" value="2,3-Dihydroxybiphenyl 1,2-Dioxygenase, domain 1"/>
    <property type="match status" value="1"/>
</dbReference>
<evidence type="ECO:0000313" key="2">
    <source>
        <dbReference type="EMBL" id="QRF53038.1"/>
    </source>
</evidence>
<evidence type="ECO:0000259" key="1">
    <source>
        <dbReference type="Pfam" id="PF13468"/>
    </source>
</evidence>
<dbReference type="Pfam" id="PF13468">
    <property type="entry name" value="Glyoxalase_3"/>
    <property type="match status" value="1"/>
</dbReference>
<sequence length="297" mass="32182">MSNSISSPRAIDHLVLPITDLETARERLTHLGFTVAADARHPFGTENACVFFADDTYLEPLAVGSREDCLEAARTGNVFVARDQAFRFRRVEGLSAIVVKTEDALADDAAYREDGMSAGSVLDFARQFRFPDGQTAEGAFRLAFAADLRAPDFFAFACQRINPLPTDRDSLLVHANGATGLRRVVLVEENPSDFQYLLETVVDQRDVTAHSFGLSIQTANVAVDVLTPEGFRLHFGQELLVSERGLVGAAVVIAVDDLGVTEACLAAKGVSYQKTGARLVVAPEKGQGVTFAFEELK</sequence>